<dbReference type="Proteomes" id="UP000004835">
    <property type="component" value="Unassembled WGS sequence"/>
</dbReference>
<dbReference type="GO" id="GO:0016301">
    <property type="term" value="F:kinase activity"/>
    <property type="evidence" value="ECO:0007669"/>
    <property type="project" value="UniProtKB-KW"/>
</dbReference>
<keyword evidence="6" id="KW-0418">Kinase</keyword>
<dbReference type="CDD" id="cd05564">
    <property type="entry name" value="PTS_IIB_chitobiose_lichenan"/>
    <property type="match status" value="1"/>
</dbReference>
<keyword evidence="2" id="KW-0597">Phosphoprotein</keyword>
<evidence type="ECO:0000259" key="8">
    <source>
        <dbReference type="PROSITE" id="PS51100"/>
    </source>
</evidence>
<dbReference type="EMBL" id="AEWT01000010">
    <property type="protein sequence ID" value="EGC69961.1"/>
    <property type="molecule type" value="Genomic_DNA"/>
</dbReference>
<keyword evidence="4" id="KW-0808">Transferase</keyword>
<dbReference type="InterPro" id="IPR051819">
    <property type="entry name" value="PTS_sugar-specific_EIIB"/>
</dbReference>
<dbReference type="InterPro" id="IPR003501">
    <property type="entry name" value="PTS_EIIB_2/3"/>
</dbReference>
<dbReference type="GO" id="GO:0009401">
    <property type="term" value="P:phosphoenolpyruvate-dependent sugar phosphotransferase system"/>
    <property type="evidence" value="ECO:0007669"/>
    <property type="project" value="UniProtKB-KW"/>
</dbReference>
<feature type="domain" description="PTS EIIB type-3" evidence="8">
    <location>
        <begin position="2"/>
        <end position="100"/>
    </location>
</feature>
<dbReference type="PROSITE" id="PS51100">
    <property type="entry name" value="PTS_EIIB_TYPE_3"/>
    <property type="match status" value="1"/>
</dbReference>
<evidence type="ECO:0000256" key="4">
    <source>
        <dbReference type="ARBA" id="ARBA00022679"/>
    </source>
</evidence>
<keyword evidence="1" id="KW-0813">Transport</keyword>
<dbReference type="HOGENOM" id="CLU_147323_2_1_9"/>
<dbReference type="InterPro" id="IPR013012">
    <property type="entry name" value="PTS_EIIB_3"/>
</dbReference>
<accession>F0EIR1</accession>
<proteinExistence type="predicted"/>
<evidence type="ECO:0000256" key="6">
    <source>
        <dbReference type="ARBA" id="ARBA00022777"/>
    </source>
</evidence>
<dbReference type="PANTHER" id="PTHR34581:SF2">
    <property type="entry name" value="PTS SYSTEM N,N'-DIACETYLCHITOBIOSE-SPECIFIC EIIB COMPONENT"/>
    <property type="match status" value="1"/>
</dbReference>
<evidence type="ECO:0000256" key="1">
    <source>
        <dbReference type="ARBA" id="ARBA00022448"/>
    </source>
</evidence>
<evidence type="ECO:0000256" key="3">
    <source>
        <dbReference type="ARBA" id="ARBA00022597"/>
    </source>
</evidence>
<dbReference type="InterPro" id="IPR036095">
    <property type="entry name" value="PTS_EIIB-like_sf"/>
</dbReference>
<organism evidence="9 10">
    <name type="scientific">Enterococcus casseliflavus ATCC 12755</name>
    <dbReference type="NCBI Taxonomy" id="888066"/>
    <lineage>
        <taxon>Bacteria</taxon>
        <taxon>Bacillati</taxon>
        <taxon>Bacillota</taxon>
        <taxon>Bacilli</taxon>
        <taxon>Lactobacillales</taxon>
        <taxon>Enterococcaceae</taxon>
        <taxon>Enterococcus</taxon>
    </lineage>
</organism>
<feature type="modified residue" description="Phosphocysteine; by EIIA" evidence="7">
    <location>
        <position position="9"/>
    </location>
</feature>
<evidence type="ECO:0000256" key="5">
    <source>
        <dbReference type="ARBA" id="ARBA00022683"/>
    </source>
</evidence>
<gene>
    <name evidence="9" type="ORF">HMPREF9087_1349</name>
</gene>
<dbReference type="GO" id="GO:0008982">
    <property type="term" value="F:protein-N(PI)-phosphohistidine-sugar phosphotransferase activity"/>
    <property type="evidence" value="ECO:0007669"/>
    <property type="project" value="InterPro"/>
</dbReference>
<dbReference type="AlphaFoldDB" id="F0EIR1"/>
<comment type="caution">
    <text evidence="9">The sequence shown here is derived from an EMBL/GenBank/DDBJ whole genome shotgun (WGS) entry which is preliminary data.</text>
</comment>
<reference evidence="9 10" key="1">
    <citation type="submission" date="2011-01" db="EMBL/GenBank/DDBJ databases">
        <authorList>
            <person name="Muzny D."/>
            <person name="Qin X."/>
            <person name="Deng J."/>
            <person name="Jiang H."/>
            <person name="Liu Y."/>
            <person name="Qu J."/>
            <person name="Song X.-Z."/>
            <person name="Zhang L."/>
            <person name="Thornton R."/>
            <person name="Coyle M."/>
            <person name="Francisco L."/>
            <person name="Jackson L."/>
            <person name="Javaid M."/>
            <person name="Korchina V."/>
            <person name="Kovar C."/>
            <person name="Mata R."/>
            <person name="Mathew T."/>
            <person name="Ngo R."/>
            <person name="Nguyen L."/>
            <person name="Nguyen N."/>
            <person name="Okwuonu G."/>
            <person name="Ongeri F."/>
            <person name="Pham C."/>
            <person name="Simmons D."/>
            <person name="Wilczek-Boney K."/>
            <person name="Hale W."/>
            <person name="Jakkamsetti A."/>
            <person name="Pham P."/>
            <person name="Ruth R."/>
            <person name="San Lucas F."/>
            <person name="Warren J."/>
            <person name="Zhang J."/>
            <person name="Zhao Z."/>
            <person name="Zhou C."/>
            <person name="Zhu D."/>
            <person name="Lee S."/>
            <person name="Bess C."/>
            <person name="Blankenburg K."/>
            <person name="Forbes L."/>
            <person name="Fu Q."/>
            <person name="Gubbala S."/>
            <person name="Hirani K."/>
            <person name="Jayaseelan J.C."/>
            <person name="Lara F."/>
            <person name="Munidasa M."/>
            <person name="Palculict T."/>
            <person name="Patil S."/>
            <person name="Pu L.-L."/>
            <person name="Saada N."/>
            <person name="Tang L."/>
            <person name="Weissenberger G."/>
            <person name="Zhu Y."/>
            <person name="Hemphill L."/>
            <person name="Shang Y."/>
            <person name="Youmans B."/>
            <person name="Ayvaz T."/>
            <person name="Ross M."/>
            <person name="Santibanez J."/>
            <person name="Aqrawi P."/>
            <person name="Gross S."/>
            <person name="Joshi V."/>
            <person name="Fowler G."/>
            <person name="Nazareth L."/>
            <person name="Reid J."/>
            <person name="Worley K."/>
            <person name="Petrosino J."/>
            <person name="Highlander S."/>
            <person name="Gibbs R."/>
        </authorList>
    </citation>
    <scope>NUCLEOTIDE SEQUENCE [LARGE SCALE GENOMIC DNA]</scope>
    <source>
        <strain evidence="9 10">ATCC 12755</strain>
    </source>
</reference>
<protein>
    <submittedName>
        <fullName evidence="9">PTS system, Lactose/Cellobiose specific IIB subunit</fullName>
    </submittedName>
</protein>
<dbReference type="Pfam" id="PF02302">
    <property type="entry name" value="PTS_IIB"/>
    <property type="match status" value="1"/>
</dbReference>
<dbReference type="Gene3D" id="3.40.50.2300">
    <property type="match status" value="1"/>
</dbReference>
<name>F0EIR1_ENTCA</name>
<dbReference type="SUPFAM" id="SSF52794">
    <property type="entry name" value="PTS system IIB component-like"/>
    <property type="match status" value="1"/>
</dbReference>
<evidence type="ECO:0000256" key="7">
    <source>
        <dbReference type="PROSITE-ProRule" id="PRU00423"/>
    </source>
</evidence>
<keyword evidence="3" id="KW-0762">Sugar transport</keyword>
<evidence type="ECO:0000313" key="9">
    <source>
        <dbReference type="EMBL" id="EGC69961.1"/>
    </source>
</evidence>
<sequence>MMKKIVLVCAGGMSTGVLVNNMKKAAQEKGEAVAIDAFSIESVTTAAKDADCVLLGPQVSYRLNEVQGLVACPAASIDMRTYGMMDGKKALEQALELIGE</sequence>
<keyword evidence="5" id="KW-0598">Phosphotransferase system</keyword>
<dbReference type="PANTHER" id="PTHR34581">
    <property type="entry name" value="PTS SYSTEM N,N'-DIACETYLCHITOBIOSE-SPECIFIC EIIB COMPONENT"/>
    <property type="match status" value="1"/>
</dbReference>
<evidence type="ECO:0000313" key="10">
    <source>
        <dbReference type="Proteomes" id="UP000004835"/>
    </source>
</evidence>
<evidence type="ECO:0000256" key="2">
    <source>
        <dbReference type="ARBA" id="ARBA00022553"/>
    </source>
</evidence>